<dbReference type="CDD" id="cd06259">
    <property type="entry name" value="YdcF-like"/>
    <property type="match status" value="1"/>
</dbReference>
<feature type="transmembrane region" description="Helical" evidence="1">
    <location>
        <begin position="25"/>
        <end position="46"/>
    </location>
</feature>
<reference evidence="3 5" key="1">
    <citation type="submission" date="2017-06" db="EMBL/GenBank/DDBJ databases">
        <authorList>
            <consortium name="Pathogen Informatics"/>
        </authorList>
    </citation>
    <scope>NUCLEOTIDE SEQUENCE [LARGE SCALE GENOMIC DNA]</scope>
    <source>
        <strain evidence="3 5">NCTC12230</strain>
    </source>
</reference>
<name>A0A378X5Q4_9NEIS</name>
<keyword evidence="1" id="KW-0812">Transmembrane</keyword>
<keyword evidence="1" id="KW-0472">Membrane</keyword>
<dbReference type="KEGG" id="nzo:SAMEA4504057_0013"/>
<accession>A0A378X5Q4</accession>
<dbReference type="PANTHER" id="PTHR30336:SF20">
    <property type="entry name" value="DUF218 DOMAIN-CONTAINING PROTEIN"/>
    <property type="match status" value="1"/>
</dbReference>
<reference evidence="4 6" key="2">
    <citation type="submission" date="2018-06" db="EMBL/GenBank/DDBJ databases">
        <authorList>
            <consortium name="Pathogen Informatics"/>
            <person name="Doyle S."/>
        </authorList>
    </citation>
    <scope>NUCLEOTIDE SEQUENCE [LARGE SCALE GENOMIC DNA]</scope>
    <source>
        <strain evidence="4 6">NCTC12229</strain>
    </source>
</reference>
<dbReference type="Proteomes" id="UP000254055">
    <property type="component" value="Unassembled WGS sequence"/>
</dbReference>
<sequence>MPIYADEATVINLSFLICMSKKRIMFVYVPVALVVIWLILLMWVHVSALSFRYITVDEIQPADAALVLGNSVYKNGKPNPCLRSRVAAGAELYHAGKVPKLVVSGGTDSDGSNEAQHMKAMAVEMGVPESHILTEGKSENTYENILFSSIPLSNNSSVVLVTADYHLKRASWLARRQWHDSKTIQAYSGKVECDDESTGYLRKIVRESLAWIKAYFMTPE</sequence>
<evidence type="ECO:0000313" key="6">
    <source>
        <dbReference type="Proteomes" id="UP000254055"/>
    </source>
</evidence>
<dbReference type="InterPro" id="IPR051599">
    <property type="entry name" value="Cell_Envelope_Assoc"/>
</dbReference>
<dbReference type="Proteomes" id="UP000215033">
    <property type="component" value="Chromosome 1"/>
</dbReference>
<dbReference type="EMBL" id="LT906434">
    <property type="protein sequence ID" value="SNU78552.1"/>
    <property type="molecule type" value="Genomic_DNA"/>
</dbReference>
<evidence type="ECO:0000313" key="5">
    <source>
        <dbReference type="Proteomes" id="UP000215033"/>
    </source>
</evidence>
<keyword evidence="1" id="KW-1133">Transmembrane helix</keyword>
<dbReference type="InterPro" id="IPR003848">
    <property type="entry name" value="DUF218"/>
</dbReference>
<feature type="domain" description="DUF218" evidence="2">
    <location>
        <begin position="63"/>
        <end position="208"/>
    </location>
</feature>
<dbReference type="GO" id="GO:0005886">
    <property type="term" value="C:plasma membrane"/>
    <property type="evidence" value="ECO:0007669"/>
    <property type="project" value="TreeGrafter"/>
</dbReference>
<dbReference type="AlphaFoldDB" id="A0A378X5Q4"/>
<protein>
    <submittedName>
        <fullName evidence="4">Periplasmic protein</fullName>
    </submittedName>
</protein>
<dbReference type="InterPro" id="IPR014729">
    <property type="entry name" value="Rossmann-like_a/b/a_fold"/>
</dbReference>
<evidence type="ECO:0000313" key="4">
    <source>
        <dbReference type="EMBL" id="SUA48749.1"/>
    </source>
</evidence>
<evidence type="ECO:0000313" key="3">
    <source>
        <dbReference type="EMBL" id="SNU78552.1"/>
    </source>
</evidence>
<evidence type="ECO:0000256" key="1">
    <source>
        <dbReference type="SAM" id="Phobius"/>
    </source>
</evidence>
<dbReference type="Pfam" id="PF02698">
    <property type="entry name" value="DUF218"/>
    <property type="match status" value="1"/>
</dbReference>
<gene>
    <name evidence="4" type="ORF">NCTC12229_02156</name>
    <name evidence="3" type="ORF">SAMEA4504057_00013</name>
</gene>
<dbReference type="PANTHER" id="PTHR30336">
    <property type="entry name" value="INNER MEMBRANE PROTEIN, PROBABLE PERMEASE"/>
    <property type="match status" value="1"/>
</dbReference>
<evidence type="ECO:0000259" key="2">
    <source>
        <dbReference type="Pfam" id="PF02698"/>
    </source>
</evidence>
<organism evidence="4 6">
    <name type="scientific">Neisseria zoodegmatis</name>
    <dbReference type="NCBI Taxonomy" id="326523"/>
    <lineage>
        <taxon>Bacteria</taxon>
        <taxon>Pseudomonadati</taxon>
        <taxon>Pseudomonadota</taxon>
        <taxon>Betaproteobacteria</taxon>
        <taxon>Neisseriales</taxon>
        <taxon>Neisseriaceae</taxon>
        <taxon>Neisseria</taxon>
    </lineage>
</organism>
<dbReference type="Gene3D" id="3.40.50.620">
    <property type="entry name" value="HUPs"/>
    <property type="match status" value="1"/>
</dbReference>
<proteinExistence type="predicted"/>
<dbReference type="EMBL" id="UGRS01000003">
    <property type="protein sequence ID" value="SUA48749.1"/>
    <property type="molecule type" value="Genomic_DNA"/>
</dbReference>